<reference evidence="8 9" key="1">
    <citation type="submission" date="2023-08" db="EMBL/GenBank/DDBJ databases">
        <title>Genome sequence of Thermaerobacter compostii strain Ins1, a spore-forming filamentous bacterium isolated from a deep geothermal reservoir.</title>
        <authorList>
            <person name="Bregnard D."/>
            <person name="Gonzalez D."/>
            <person name="Junier P."/>
        </authorList>
    </citation>
    <scope>NUCLEOTIDE SEQUENCE [LARGE SCALE GENOMIC DNA]</scope>
    <source>
        <strain evidence="8 9">Ins1</strain>
    </source>
</reference>
<dbReference type="Proteomes" id="UP001304683">
    <property type="component" value="Chromosome"/>
</dbReference>
<proteinExistence type="predicted"/>
<feature type="transmembrane region" description="Helical" evidence="6">
    <location>
        <begin position="12"/>
        <end position="32"/>
    </location>
</feature>
<keyword evidence="4 6" id="KW-1133">Transmembrane helix</keyword>
<evidence type="ECO:0000259" key="7">
    <source>
        <dbReference type="PROSITE" id="PS50850"/>
    </source>
</evidence>
<comment type="subcellular location">
    <subcellularLocation>
        <location evidence="1">Cell membrane</location>
        <topology evidence="1">Multi-pass membrane protein</topology>
    </subcellularLocation>
</comment>
<feature type="transmembrane region" description="Helical" evidence="6">
    <location>
        <begin position="260"/>
        <end position="280"/>
    </location>
</feature>
<keyword evidence="9" id="KW-1185">Reference proteome</keyword>
<dbReference type="SUPFAM" id="SSF103473">
    <property type="entry name" value="MFS general substrate transporter"/>
    <property type="match status" value="1"/>
</dbReference>
<feature type="transmembrane region" description="Helical" evidence="6">
    <location>
        <begin position="104"/>
        <end position="125"/>
    </location>
</feature>
<dbReference type="Gene3D" id="1.20.1250.20">
    <property type="entry name" value="MFS general substrate transporter like domains"/>
    <property type="match status" value="2"/>
</dbReference>
<feature type="transmembrane region" description="Helical" evidence="6">
    <location>
        <begin position="79"/>
        <end position="98"/>
    </location>
</feature>
<protein>
    <submittedName>
        <fullName evidence="8">OFA family MFS transporter</fullName>
    </submittedName>
</protein>
<evidence type="ECO:0000256" key="4">
    <source>
        <dbReference type="ARBA" id="ARBA00022989"/>
    </source>
</evidence>
<feature type="domain" description="Major facilitator superfamily (MFS) profile" evidence="7">
    <location>
        <begin position="11"/>
        <end position="406"/>
    </location>
</feature>
<keyword evidence="3 6" id="KW-0812">Transmembrane</keyword>
<feature type="transmembrane region" description="Helical" evidence="6">
    <location>
        <begin position="382"/>
        <end position="401"/>
    </location>
</feature>
<feature type="transmembrane region" description="Helical" evidence="6">
    <location>
        <begin position="292"/>
        <end position="309"/>
    </location>
</feature>
<dbReference type="Pfam" id="PF07690">
    <property type="entry name" value="MFS_1"/>
    <property type="match status" value="1"/>
</dbReference>
<name>A0ABZ0QL38_9FIRM</name>
<evidence type="ECO:0000256" key="3">
    <source>
        <dbReference type="ARBA" id="ARBA00022692"/>
    </source>
</evidence>
<feature type="transmembrane region" description="Helical" evidence="6">
    <location>
        <begin position="315"/>
        <end position="335"/>
    </location>
</feature>
<evidence type="ECO:0000256" key="5">
    <source>
        <dbReference type="ARBA" id="ARBA00023136"/>
    </source>
</evidence>
<feature type="transmembrane region" description="Helical" evidence="6">
    <location>
        <begin position="52"/>
        <end position="72"/>
    </location>
</feature>
<keyword evidence="2" id="KW-0813">Transport</keyword>
<dbReference type="PROSITE" id="PS50850">
    <property type="entry name" value="MFS"/>
    <property type="match status" value="1"/>
</dbReference>
<feature type="transmembrane region" description="Helical" evidence="6">
    <location>
        <begin position="137"/>
        <end position="159"/>
    </location>
</feature>
<dbReference type="InterPro" id="IPR036259">
    <property type="entry name" value="MFS_trans_sf"/>
</dbReference>
<feature type="transmembrane region" description="Helical" evidence="6">
    <location>
        <begin position="226"/>
        <end position="248"/>
    </location>
</feature>
<dbReference type="InterPro" id="IPR050327">
    <property type="entry name" value="Proton-linked_MCT"/>
</dbReference>
<evidence type="ECO:0000256" key="2">
    <source>
        <dbReference type="ARBA" id="ARBA00022448"/>
    </source>
</evidence>
<evidence type="ECO:0000313" key="9">
    <source>
        <dbReference type="Proteomes" id="UP001304683"/>
    </source>
</evidence>
<keyword evidence="5 6" id="KW-0472">Membrane</keyword>
<dbReference type="EMBL" id="CP132508">
    <property type="protein sequence ID" value="WPD18222.1"/>
    <property type="molecule type" value="Genomic_DNA"/>
</dbReference>
<accession>A0ABZ0QL38</accession>
<evidence type="ECO:0000256" key="1">
    <source>
        <dbReference type="ARBA" id="ARBA00004651"/>
    </source>
</evidence>
<dbReference type="PANTHER" id="PTHR11360">
    <property type="entry name" value="MONOCARBOXYLATE TRANSPORTER"/>
    <property type="match status" value="1"/>
</dbReference>
<feature type="transmembrane region" description="Helical" evidence="6">
    <location>
        <begin position="347"/>
        <end position="370"/>
    </location>
</feature>
<dbReference type="CDD" id="cd17353">
    <property type="entry name" value="MFS_OFA_like"/>
    <property type="match status" value="1"/>
</dbReference>
<evidence type="ECO:0000313" key="8">
    <source>
        <dbReference type="EMBL" id="WPD18222.1"/>
    </source>
</evidence>
<organism evidence="8 9">
    <name type="scientific">Thermaerobacter composti</name>
    <dbReference type="NCBI Taxonomy" id="554949"/>
    <lineage>
        <taxon>Bacteria</taxon>
        <taxon>Bacillati</taxon>
        <taxon>Bacillota</taxon>
        <taxon>Clostridia</taxon>
        <taxon>Eubacteriales</taxon>
        <taxon>Clostridiales Family XVII. Incertae Sedis</taxon>
        <taxon>Thermaerobacter</taxon>
    </lineage>
</organism>
<dbReference type="InterPro" id="IPR011701">
    <property type="entry name" value="MFS"/>
</dbReference>
<dbReference type="PANTHER" id="PTHR11360:SF317">
    <property type="entry name" value="MAJOR FACILITATOR SUPERFAMILY (MFS) PROFILE DOMAIN-CONTAINING PROTEIN-RELATED"/>
    <property type="match status" value="1"/>
</dbReference>
<dbReference type="InterPro" id="IPR020846">
    <property type="entry name" value="MFS_dom"/>
</dbReference>
<dbReference type="RefSeq" id="WP_318750075.1">
    <property type="nucleotide sequence ID" value="NZ_CP132508.1"/>
</dbReference>
<evidence type="ECO:0000256" key="6">
    <source>
        <dbReference type="SAM" id="Phobius"/>
    </source>
</evidence>
<sequence length="420" mass="44586">MATAADERVPNRWVMVVAAILMQLCLGAVYGWSVYVRPLMEAFGWTRSQVTLAFTLSIAFLGVGTIIGGLLMDRRGPRLVATVAGVVYGLGYTLTGTADSLGELYLWYGVVGGLGMGMGYIVPVATLVKWFPDLRGLITGLAVAGYGAGALVMSPYAAASLETRGIAPTFFTLGLVYLVVVVAAAQFFRNPPEGWAPPGWQPSARQQAARASRDFTVQEALRTWQFWVLFVILFLNVSAGIMIISQASPMGQELVGMTETQAAAVVVGTISIFNALGRMFWAALSDYIGRRAVFLTMFALQAALFALLPSLETPWLFVAATALIALCYGGGFGTMPSWSADYFGPRYAGSIYGIMLLAWGLGAIPSPLMIARVREVTGTYTTALYVIAVTMLVALLLPLVARPPAAARRAAAGTAAASGD</sequence>
<feature type="transmembrane region" description="Helical" evidence="6">
    <location>
        <begin position="165"/>
        <end position="188"/>
    </location>
</feature>
<gene>
    <name evidence="8" type="ORF">Q5761_07465</name>
</gene>